<evidence type="ECO:0000256" key="1">
    <source>
        <dbReference type="ARBA" id="ARBA00001946"/>
    </source>
</evidence>
<dbReference type="Gene3D" id="1.10.600.10">
    <property type="entry name" value="Farnesyl Diphosphate Synthase"/>
    <property type="match status" value="1"/>
</dbReference>
<evidence type="ECO:0000313" key="7">
    <source>
        <dbReference type="EMBL" id="GIE48792.1"/>
    </source>
</evidence>
<evidence type="ECO:0000256" key="6">
    <source>
        <dbReference type="RuleBase" id="RU004466"/>
    </source>
</evidence>
<dbReference type="PANTHER" id="PTHR12001:SF69">
    <property type="entry name" value="ALL TRANS-POLYPRENYL-DIPHOSPHATE SYNTHASE PDSS1"/>
    <property type="match status" value="1"/>
</dbReference>
<dbReference type="EMBL" id="BOMQ01000026">
    <property type="protein sequence ID" value="GIE48792.1"/>
    <property type="molecule type" value="Genomic_DNA"/>
</dbReference>
<comment type="cofactor">
    <cofactor evidence="1">
        <name>Mg(2+)</name>
        <dbReference type="ChEBI" id="CHEBI:18420"/>
    </cofactor>
</comment>
<dbReference type="Proteomes" id="UP000647172">
    <property type="component" value="Unassembled WGS sequence"/>
</dbReference>
<dbReference type="RefSeq" id="WP_203767701.1">
    <property type="nucleotide sequence ID" value="NZ_BAAAYJ010000116.1"/>
</dbReference>
<evidence type="ECO:0000256" key="4">
    <source>
        <dbReference type="ARBA" id="ARBA00022723"/>
    </source>
</evidence>
<evidence type="ECO:0000256" key="2">
    <source>
        <dbReference type="ARBA" id="ARBA00006706"/>
    </source>
</evidence>
<dbReference type="PANTHER" id="PTHR12001">
    <property type="entry name" value="GERANYLGERANYL PYROPHOSPHATE SYNTHASE"/>
    <property type="match status" value="1"/>
</dbReference>
<comment type="similarity">
    <text evidence="2 6">Belongs to the FPP/GGPP synthase family.</text>
</comment>
<accession>A0A919JGU3</accession>
<name>A0A919JGU3_9ACTN</name>
<dbReference type="GO" id="GO:0008299">
    <property type="term" value="P:isoprenoid biosynthetic process"/>
    <property type="evidence" value="ECO:0007669"/>
    <property type="project" value="InterPro"/>
</dbReference>
<organism evidence="7 8">
    <name type="scientific">Actinoplanes nipponensis</name>
    <dbReference type="NCBI Taxonomy" id="135950"/>
    <lineage>
        <taxon>Bacteria</taxon>
        <taxon>Bacillati</taxon>
        <taxon>Actinomycetota</taxon>
        <taxon>Actinomycetes</taxon>
        <taxon>Micromonosporales</taxon>
        <taxon>Micromonosporaceae</taxon>
        <taxon>Actinoplanes</taxon>
    </lineage>
</organism>
<dbReference type="Pfam" id="PF00348">
    <property type="entry name" value="polyprenyl_synt"/>
    <property type="match status" value="1"/>
</dbReference>
<dbReference type="SUPFAM" id="SSF48576">
    <property type="entry name" value="Terpenoid synthases"/>
    <property type="match status" value="1"/>
</dbReference>
<evidence type="ECO:0000256" key="5">
    <source>
        <dbReference type="ARBA" id="ARBA00022842"/>
    </source>
</evidence>
<dbReference type="AlphaFoldDB" id="A0A919JGU3"/>
<proteinExistence type="inferred from homology"/>
<keyword evidence="3 6" id="KW-0808">Transferase</keyword>
<dbReference type="InterPro" id="IPR000092">
    <property type="entry name" value="Polyprenyl_synt"/>
</dbReference>
<gene>
    <name evidence="7" type="ORF">Ani05nite_23260</name>
</gene>
<keyword evidence="8" id="KW-1185">Reference proteome</keyword>
<keyword evidence="4" id="KW-0479">Metal-binding</keyword>
<dbReference type="GO" id="GO:0004659">
    <property type="term" value="F:prenyltransferase activity"/>
    <property type="evidence" value="ECO:0007669"/>
    <property type="project" value="InterPro"/>
</dbReference>
<keyword evidence="5" id="KW-0460">Magnesium</keyword>
<dbReference type="InterPro" id="IPR008949">
    <property type="entry name" value="Isoprenoid_synthase_dom_sf"/>
</dbReference>
<dbReference type="GO" id="GO:0046872">
    <property type="term" value="F:metal ion binding"/>
    <property type="evidence" value="ECO:0007669"/>
    <property type="project" value="UniProtKB-KW"/>
</dbReference>
<protein>
    <submittedName>
        <fullName evidence="7">Geranylgeranyl pyrophosphate synthase</fullName>
    </submittedName>
</protein>
<comment type="caution">
    <text evidence="7">The sequence shown here is derived from an EMBL/GenBank/DDBJ whole genome shotgun (WGS) entry which is preliminary data.</text>
</comment>
<evidence type="ECO:0000256" key="3">
    <source>
        <dbReference type="ARBA" id="ARBA00022679"/>
    </source>
</evidence>
<reference evidence="7" key="1">
    <citation type="submission" date="2021-01" db="EMBL/GenBank/DDBJ databases">
        <title>Whole genome shotgun sequence of Actinoplanes nipponensis NBRC 14063.</title>
        <authorList>
            <person name="Komaki H."/>
            <person name="Tamura T."/>
        </authorList>
    </citation>
    <scope>NUCLEOTIDE SEQUENCE</scope>
    <source>
        <strain evidence="7">NBRC 14063</strain>
    </source>
</reference>
<sequence>MSDDGLAAAEAMLTGALDGAPEPLREPCRRLAEADGERLRARLVLAVAGQAWPGASRRTATAAAAVELLHLAMRVRDDLLADAPARNGTPTINAKEGPAVALLAGDLLIGLANRLAAAAGAGAVLGDALTEVCAGHTLAADNRLPADLSAATALRIAQLRTGTLLAAAGRLGAIVTGAPEDGLRDYGLAAGAALHVLDDVRDLLDDDAPGDPGIVTLPAVHAIAAHPQLRRLLRPGVTGAERERGRDLLRTGVPAALTTVDELTDRAAAARPDLADLTKKYRDSRLARLLPRYRALLSS</sequence>
<evidence type="ECO:0000313" key="8">
    <source>
        <dbReference type="Proteomes" id="UP000647172"/>
    </source>
</evidence>